<feature type="domain" description="Helicase-associated" evidence="2">
    <location>
        <begin position="222"/>
        <end position="285"/>
    </location>
</feature>
<feature type="domain" description="Helicase-associated" evidence="2">
    <location>
        <begin position="82"/>
        <end position="144"/>
    </location>
</feature>
<feature type="domain" description="Helicase-associated" evidence="2">
    <location>
        <begin position="11"/>
        <end position="76"/>
    </location>
</feature>
<gene>
    <name evidence="3" type="ORF">IAB98_06515</name>
</gene>
<dbReference type="PANTHER" id="PTHR33418:SF1">
    <property type="entry name" value="HELICASE-ASSOCIATED DOMAIN-CONTAINING PROTEIN"/>
    <property type="match status" value="1"/>
</dbReference>
<dbReference type="AlphaFoldDB" id="A0A9D1EJD0"/>
<reference evidence="3" key="1">
    <citation type="submission" date="2020-10" db="EMBL/GenBank/DDBJ databases">
        <authorList>
            <person name="Gilroy R."/>
        </authorList>
    </citation>
    <scope>NUCLEOTIDE SEQUENCE</scope>
    <source>
        <strain evidence="3">ChiSxjej1B13-7041</strain>
    </source>
</reference>
<dbReference type="Gene3D" id="6.10.140.530">
    <property type="match status" value="12"/>
</dbReference>
<sequence length="1023" mass="120628">MPANDERDQREREWLKLWRLAREYYEEHGDLLIPGSYVSQGERLGAWIGTQRWEYKRRMNPRLTRERIDRLEAIGMVWDVKEFRWQSMYSQLEKYLSLHGNIRVPQSYVTPEGIRLGTWLNKVRTAFKRGKLSKDRQKQLEALGIDWSPELLRRGSWEHYFQLLRDHVDCNGSFPSSGYVTEKGDKLGIWLSNQRRKEKLGALSWDRRQRLEELGMVWDVPEQMWEERYNQAQAYYLECGHLGQGQRGGLSMSASLSQWLTAQRKAWRAGTLSEEKIKSLEAIGMRWELREELWEISYGEAKAYFREHGHLRVPREREPYASLGRWISTQRKSRKAHRLSRERIRKLEEIGMVWDAGTEPETLWENWFARAEAYSKRYGHLSPAKGKLRTWILAQRAAKKGKRGQLTEEQIRRLEEIGMIWDAPAEQWQRMYQLAREYYQIHQMLNIPCNYVTETGERLGSWIVRQRRCYKNYLAGRSGGGIGAITPERIALLNEIGMIWDGTQLTARTSFPEKALLFYLRKHFPDAVKHSRWQQPEFELDLYIPSRRTAVEYDGNPWHRDKKEQDERKGKLCREHGISLIRIREKGLPQVAHCQQVIELTDFREEALEAAISSLFGYPGVPCPSLDIKGDRKAILETYRNYTARAWDRVYEEILRYYREKGSLKIPENFVSDSGISLAGWLNCQRDAYRNNELTDLQIRKLEQLGIRWAPHQERWENMYQLAAAYAKEQGELSIPHDYVTGEGVRLGAWLASQRELYRKHKLEPRRIYLLEQLGIHWEPLKERQKNYLAAARDYHEKTGGLDIPAAYITGEGLRLGEWLVKQRSDRRAGVLDPERIRQLEEMGIRWEPFDSRWEEMYALAREYYQAHGELRIPYSYKAGQGQPLGRWLSQQRRKLSGTGGHRRLTEEQKRRLDEIGMVWEPCEDEWMKKYRRAREFYQAHGHLQIPVDYVTEDGIKLGMWLACQRKAMRGNPNYRMSGKRQRMLEEIGIEWTTPGIISAAGAPGPILPDSARGPLRSTQRSH</sequence>
<feature type="domain" description="Helicase-associated" evidence="2">
    <location>
        <begin position="787"/>
        <end position="844"/>
    </location>
</feature>
<proteinExistence type="predicted"/>
<comment type="caution">
    <text evidence="3">The sequence shown here is derived from an EMBL/GenBank/DDBJ whole genome shotgun (WGS) entry which is preliminary data.</text>
</comment>
<dbReference type="PANTHER" id="PTHR33418">
    <property type="entry name" value="HELICASE-ASSOCIATED"/>
    <property type="match status" value="1"/>
</dbReference>
<accession>A0A9D1EJD0</accession>
<feature type="domain" description="Helicase-associated" evidence="2">
    <location>
        <begin position="156"/>
        <end position="216"/>
    </location>
</feature>
<feature type="domain" description="Helicase-associated" evidence="2">
    <location>
        <begin position="362"/>
        <end position="419"/>
    </location>
</feature>
<dbReference type="EMBL" id="DVHU01000060">
    <property type="protein sequence ID" value="HIR93053.1"/>
    <property type="molecule type" value="Genomic_DNA"/>
</dbReference>
<evidence type="ECO:0000313" key="4">
    <source>
        <dbReference type="Proteomes" id="UP000886841"/>
    </source>
</evidence>
<feature type="domain" description="Helicase-associated" evidence="2">
    <location>
        <begin position="425"/>
        <end position="498"/>
    </location>
</feature>
<feature type="region of interest" description="Disordered" evidence="1">
    <location>
        <begin position="1001"/>
        <end position="1023"/>
    </location>
</feature>
<feature type="domain" description="Helicase-associated" evidence="2">
    <location>
        <begin position="712"/>
        <end position="775"/>
    </location>
</feature>
<dbReference type="InterPro" id="IPR005114">
    <property type="entry name" value="Helicase_assoc"/>
</dbReference>
<dbReference type="Proteomes" id="UP000886841">
    <property type="component" value="Unassembled WGS sequence"/>
</dbReference>
<organism evidence="3 4">
    <name type="scientific">Candidatus Egerieimonas intestinavium</name>
    <dbReference type="NCBI Taxonomy" id="2840777"/>
    <lineage>
        <taxon>Bacteria</taxon>
        <taxon>Bacillati</taxon>
        <taxon>Bacillota</taxon>
        <taxon>Clostridia</taxon>
        <taxon>Lachnospirales</taxon>
        <taxon>Lachnospiraceae</taxon>
        <taxon>Lachnospiraceae incertae sedis</taxon>
        <taxon>Candidatus Egerieimonas</taxon>
    </lineage>
</organism>
<evidence type="ECO:0000313" key="3">
    <source>
        <dbReference type="EMBL" id="HIR93053.1"/>
    </source>
</evidence>
<feature type="domain" description="Helicase-associated" evidence="2">
    <location>
        <begin position="645"/>
        <end position="706"/>
    </location>
</feature>
<reference evidence="3" key="2">
    <citation type="journal article" date="2021" name="PeerJ">
        <title>Extensive microbial diversity within the chicken gut microbiome revealed by metagenomics and culture.</title>
        <authorList>
            <person name="Gilroy R."/>
            <person name="Ravi A."/>
            <person name="Getino M."/>
            <person name="Pursley I."/>
            <person name="Horton D.L."/>
            <person name="Alikhan N.F."/>
            <person name="Baker D."/>
            <person name="Gharbi K."/>
            <person name="Hall N."/>
            <person name="Watson M."/>
            <person name="Adriaenssens E.M."/>
            <person name="Foster-Nyarko E."/>
            <person name="Jarju S."/>
            <person name="Secka A."/>
            <person name="Antonio M."/>
            <person name="Oren A."/>
            <person name="Chaudhuri R.R."/>
            <person name="La Ragione R."/>
            <person name="Hildebrand F."/>
            <person name="Pallen M.J."/>
        </authorList>
    </citation>
    <scope>NUCLEOTIDE SEQUENCE</scope>
    <source>
        <strain evidence="3">ChiSxjej1B13-7041</strain>
    </source>
</reference>
<evidence type="ECO:0000259" key="2">
    <source>
        <dbReference type="Pfam" id="PF03457"/>
    </source>
</evidence>
<feature type="domain" description="Helicase-associated" evidence="2">
    <location>
        <begin position="291"/>
        <end position="352"/>
    </location>
</feature>
<feature type="domain" description="Helicase-associated" evidence="2">
    <location>
        <begin position="924"/>
        <end position="989"/>
    </location>
</feature>
<evidence type="ECO:0000256" key="1">
    <source>
        <dbReference type="SAM" id="MobiDB-lite"/>
    </source>
</evidence>
<dbReference type="Gene3D" id="3.40.960.10">
    <property type="entry name" value="VSR Endonuclease"/>
    <property type="match status" value="1"/>
</dbReference>
<feature type="domain" description="Helicase-associated" evidence="2">
    <location>
        <begin position="851"/>
        <end position="918"/>
    </location>
</feature>
<protein>
    <submittedName>
        <fullName evidence="3">Helicase associated domain-containing protein</fullName>
    </submittedName>
</protein>
<name>A0A9D1EJD0_9FIRM</name>
<dbReference type="Pfam" id="PF03457">
    <property type="entry name" value="HA"/>
    <property type="match status" value="12"/>
</dbReference>